<accession>A0AAP0PD29</accession>
<dbReference type="Pfam" id="PF01424">
    <property type="entry name" value="R3H"/>
    <property type="match status" value="1"/>
</dbReference>
<proteinExistence type="predicted"/>
<organism evidence="5 6">
    <name type="scientific">Stephania japonica</name>
    <dbReference type="NCBI Taxonomy" id="461633"/>
    <lineage>
        <taxon>Eukaryota</taxon>
        <taxon>Viridiplantae</taxon>
        <taxon>Streptophyta</taxon>
        <taxon>Embryophyta</taxon>
        <taxon>Tracheophyta</taxon>
        <taxon>Spermatophyta</taxon>
        <taxon>Magnoliopsida</taxon>
        <taxon>Ranunculales</taxon>
        <taxon>Menispermaceae</taxon>
        <taxon>Menispermoideae</taxon>
        <taxon>Cissampelideae</taxon>
        <taxon>Stephania</taxon>
    </lineage>
</organism>
<dbReference type="AlphaFoldDB" id="A0AAP0PD29"/>
<sequence>MSMTQFAMVEELASLIKDNLTSKHLVLSVEEILVDFLKNDTSPDGLLELEPMSPYNRLLLHRLADIFGFLHESVGEGDDRHLILERCSESSIPSILVSDLLYECDEYQSPISPHQLLRRKDTSPALKTDPSALRSSLEERQAAYLAARERIFSVDDNKVKESVTPKPRNVPVVARRMIAHALGQRISNSSIENVKHSGVEEYERNIKELSIKETNGSHPIQQSNSSPEPQSQKVRSFEKTRHANPRSGNFSDRRSLEQKVNKKPSNNKPISVDAQQTGSTVRAVSEESLKKEHLGAAKRIFANALGLQGTKEINEAKSKG</sequence>
<dbReference type="GO" id="GO:0003676">
    <property type="term" value="F:nucleic acid binding"/>
    <property type="evidence" value="ECO:0007669"/>
    <property type="project" value="UniProtKB-UniRule"/>
</dbReference>
<feature type="domain" description="R3H" evidence="3">
    <location>
        <begin position="23"/>
        <end position="88"/>
    </location>
</feature>
<evidence type="ECO:0000259" key="4">
    <source>
        <dbReference type="PROSITE" id="PS51673"/>
    </source>
</evidence>
<dbReference type="Pfam" id="PF12752">
    <property type="entry name" value="SUZ"/>
    <property type="match status" value="1"/>
</dbReference>
<feature type="compositionally biased region" description="Polar residues" evidence="2">
    <location>
        <begin position="263"/>
        <end position="282"/>
    </location>
</feature>
<dbReference type="InterPro" id="IPR001374">
    <property type="entry name" value="R3H_dom"/>
</dbReference>
<evidence type="ECO:0000313" key="5">
    <source>
        <dbReference type="EMBL" id="KAK9138594.1"/>
    </source>
</evidence>
<dbReference type="Proteomes" id="UP001417504">
    <property type="component" value="Unassembled WGS sequence"/>
</dbReference>
<feature type="compositionally biased region" description="Low complexity" evidence="2">
    <location>
        <begin position="219"/>
        <end position="232"/>
    </location>
</feature>
<dbReference type="PANTHER" id="PTHR15672">
    <property type="entry name" value="CAMP-REGULATED PHOSPHOPROTEIN 21 RELATED R3H DOMAIN CONTAINING PROTEIN"/>
    <property type="match status" value="1"/>
</dbReference>
<keyword evidence="6" id="KW-1185">Reference proteome</keyword>
<dbReference type="InterPro" id="IPR051937">
    <property type="entry name" value="R3H_domain_containing"/>
</dbReference>
<reference evidence="5 6" key="1">
    <citation type="submission" date="2024-01" db="EMBL/GenBank/DDBJ databases">
        <title>Genome assemblies of Stephania.</title>
        <authorList>
            <person name="Yang L."/>
        </authorList>
    </citation>
    <scope>NUCLEOTIDE SEQUENCE [LARGE SCALE GENOMIC DNA]</scope>
    <source>
        <strain evidence="5">QJT</strain>
        <tissue evidence="5">Leaf</tissue>
    </source>
</reference>
<evidence type="ECO:0000256" key="1">
    <source>
        <dbReference type="ARBA" id="ARBA00022553"/>
    </source>
</evidence>
<feature type="region of interest" description="Disordered" evidence="2">
    <location>
        <begin position="214"/>
        <end position="291"/>
    </location>
</feature>
<protein>
    <recommendedName>
        <fullName evidence="7">R3H domain-containing protein</fullName>
    </recommendedName>
</protein>
<dbReference type="InterPro" id="IPR036867">
    <property type="entry name" value="R3H_dom_sf"/>
</dbReference>
<evidence type="ECO:0000256" key="2">
    <source>
        <dbReference type="SAM" id="MobiDB-lite"/>
    </source>
</evidence>
<evidence type="ECO:0000313" key="6">
    <source>
        <dbReference type="Proteomes" id="UP001417504"/>
    </source>
</evidence>
<dbReference type="InterPro" id="IPR024771">
    <property type="entry name" value="SUZ"/>
</dbReference>
<dbReference type="PANTHER" id="PTHR15672:SF25">
    <property type="entry name" value="OS01G0100600 PROTEIN"/>
    <property type="match status" value="1"/>
</dbReference>
<dbReference type="PROSITE" id="PS51673">
    <property type="entry name" value="SUZ"/>
    <property type="match status" value="1"/>
</dbReference>
<dbReference type="CDD" id="cd02642">
    <property type="entry name" value="R3H_encore_like"/>
    <property type="match status" value="1"/>
</dbReference>
<dbReference type="SUPFAM" id="SSF82708">
    <property type="entry name" value="R3H domain"/>
    <property type="match status" value="1"/>
</dbReference>
<dbReference type="SMART" id="SM00393">
    <property type="entry name" value="R3H"/>
    <property type="match status" value="1"/>
</dbReference>
<dbReference type="PROSITE" id="PS51061">
    <property type="entry name" value="R3H"/>
    <property type="match status" value="1"/>
</dbReference>
<dbReference type="Gene3D" id="3.30.1370.50">
    <property type="entry name" value="R3H-like domain"/>
    <property type="match status" value="1"/>
</dbReference>
<dbReference type="EMBL" id="JBBNAE010000003">
    <property type="protein sequence ID" value="KAK9138594.1"/>
    <property type="molecule type" value="Genomic_DNA"/>
</dbReference>
<feature type="compositionally biased region" description="Basic and acidic residues" evidence="2">
    <location>
        <begin position="251"/>
        <end position="260"/>
    </location>
</feature>
<comment type="caution">
    <text evidence="5">The sequence shown here is derived from an EMBL/GenBank/DDBJ whole genome shotgun (WGS) entry which is preliminary data.</text>
</comment>
<evidence type="ECO:0000259" key="3">
    <source>
        <dbReference type="PROSITE" id="PS51061"/>
    </source>
</evidence>
<evidence type="ECO:0008006" key="7">
    <source>
        <dbReference type="Google" id="ProtNLM"/>
    </source>
</evidence>
<keyword evidence="1" id="KW-0597">Phosphoprotein</keyword>
<feature type="domain" description="SUZ" evidence="4">
    <location>
        <begin position="91"/>
        <end position="156"/>
    </location>
</feature>
<name>A0AAP0PD29_9MAGN</name>
<gene>
    <name evidence="5" type="ORF">Sjap_009188</name>
</gene>